<dbReference type="PANTHER" id="PTHR11360">
    <property type="entry name" value="MONOCARBOXYLATE TRANSPORTER"/>
    <property type="match status" value="1"/>
</dbReference>
<gene>
    <name evidence="3" type="ORF">R5R35_004226</name>
</gene>
<feature type="transmembrane region" description="Helical" evidence="2">
    <location>
        <begin position="107"/>
        <end position="130"/>
    </location>
</feature>
<proteinExistence type="predicted"/>
<dbReference type="InterPro" id="IPR036259">
    <property type="entry name" value="MFS_trans_sf"/>
</dbReference>
<evidence type="ECO:0008006" key="5">
    <source>
        <dbReference type="Google" id="ProtNLM"/>
    </source>
</evidence>
<feature type="transmembrane region" description="Helical" evidence="2">
    <location>
        <begin position="74"/>
        <end position="95"/>
    </location>
</feature>
<evidence type="ECO:0000313" key="4">
    <source>
        <dbReference type="Proteomes" id="UP001378592"/>
    </source>
</evidence>
<evidence type="ECO:0000313" key="3">
    <source>
        <dbReference type="EMBL" id="KAK7872905.1"/>
    </source>
</evidence>
<protein>
    <recommendedName>
        <fullName evidence="5">Monocarboxylate transporter</fullName>
    </recommendedName>
</protein>
<evidence type="ECO:0000256" key="2">
    <source>
        <dbReference type="SAM" id="Phobius"/>
    </source>
</evidence>
<feature type="transmembrane region" description="Helical" evidence="2">
    <location>
        <begin position="167"/>
        <end position="189"/>
    </location>
</feature>
<dbReference type="Gene3D" id="1.20.1250.20">
    <property type="entry name" value="MFS general substrate transporter like domains"/>
    <property type="match status" value="1"/>
</dbReference>
<comment type="caution">
    <text evidence="3">The sequence shown here is derived from an EMBL/GenBank/DDBJ whole genome shotgun (WGS) entry which is preliminary data.</text>
</comment>
<accession>A0AAN9VWQ4</accession>
<keyword evidence="2" id="KW-0812">Transmembrane</keyword>
<keyword evidence="2" id="KW-0472">Membrane</keyword>
<dbReference type="Proteomes" id="UP001378592">
    <property type="component" value="Unassembled WGS sequence"/>
</dbReference>
<dbReference type="AlphaFoldDB" id="A0AAN9VWQ4"/>
<name>A0AAN9VWQ4_9ORTH</name>
<feature type="compositionally biased region" description="Gly residues" evidence="1">
    <location>
        <begin position="38"/>
        <end position="53"/>
    </location>
</feature>
<dbReference type="SUPFAM" id="SSF103473">
    <property type="entry name" value="MFS general substrate transporter"/>
    <property type="match status" value="1"/>
</dbReference>
<feature type="transmembrane region" description="Helical" evidence="2">
    <location>
        <begin position="142"/>
        <end position="161"/>
    </location>
</feature>
<dbReference type="PANTHER" id="PTHR11360:SF93">
    <property type="entry name" value="MONOCARBOXYLATE TRANSPORTER 7-LIKE PROTEIN"/>
    <property type="match status" value="1"/>
</dbReference>
<feature type="transmembrane region" description="Helical" evidence="2">
    <location>
        <begin position="230"/>
        <end position="249"/>
    </location>
</feature>
<feature type="region of interest" description="Disordered" evidence="1">
    <location>
        <begin position="34"/>
        <end position="55"/>
    </location>
</feature>
<organism evidence="3 4">
    <name type="scientific">Gryllus longicercus</name>
    <dbReference type="NCBI Taxonomy" id="2509291"/>
    <lineage>
        <taxon>Eukaryota</taxon>
        <taxon>Metazoa</taxon>
        <taxon>Ecdysozoa</taxon>
        <taxon>Arthropoda</taxon>
        <taxon>Hexapoda</taxon>
        <taxon>Insecta</taxon>
        <taxon>Pterygota</taxon>
        <taxon>Neoptera</taxon>
        <taxon>Polyneoptera</taxon>
        <taxon>Orthoptera</taxon>
        <taxon>Ensifera</taxon>
        <taxon>Gryllidea</taxon>
        <taxon>Grylloidea</taxon>
        <taxon>Gryllidae</taxon>
        <taxon>Gryllinae</taxon>
        <taxon>Gryllus</taxon>
    </lineage>
</organism>
<sequence>MLSCVLGLLYRSASIYHPQRRAILHLKNQRRRMKKKGPGAGSAGSGGGGGGGGGEKRHARLLDLAPLKARPVRVLLLAAAVAALGLYTPVFLLALQGLSEGLEDSALVLLQTFLGLAAALGCVGFGLVVAQPSLQCLVSRQYLCQAALLGIAAALLALSAVRGYHGYALLAWLYGGCLGGFLYSLKMLALERVRPRHFSRAWALVQAGQALPVLLGAPLAGYINDSHPRAGYYLSCLATLIGAALLFLVGGGPGARHGGGGGGGAAAAAPAPAPAHGLCRCGALLPLGAPSALAAAAVATSPGASLRGGGGGARLPKSVSMATTLDLPPPPPSCLSHEALYWDAAGPGPAHAHSHAHLHHRALRPCKSVPEGLARFAWMPPYPVARPARNVTVVEQMTTSV</sequence>
<evidence type="ECO:0000256" key="1">
    <source>
        <dbReference type="SAM" id="MobiDB-lite"/>
    </source>
</evidence>
<keyword evidence="2" id="KW-1133">Transmembrane helix</keyword>
<dbReference type="InterPro" id="IPR050327">
    <property type="entry name" value="Proton-linked_MCT"/>
</dbReference>
<keyword evidence="4" id="KW-1185">Reference proteome</keyword>
<dbReference type="EMBL" id="JAZDUA010000018">
    <property type="protein sequence ID" value="KAK7872905.1"/>
    <property type="molecule type" value="Genomic_DNA"/>
</dbReference>
<reference evidence="3 4" key="1">
    <citation type="submission" date="2024-03" db="EMBL/GenBank/DDBJ databases">
        <title>The genome assembly and annotation of the cricket Gryllus longicercus Weissman &amp; Gray.</title>
        <authorList>
            <person name="Szrajer S."/>
            <person name="Gray D."/>
            <person name="Ylla G."/>
        </authorList>
    </citation>
    <scope>NUCLEOTIDE SEQUENCE [LARGE SCALE GENOMIC DNA]</scope>
    <source>
        <strain evidence="3">DAG 2021-001</strain>
        <tissue evidence="3">Whole body minus gut</tissue>
    </source>
</reference>